<organism evidence="2 3">
    <name type="scientific">SAR324 cluster bacterium</name>
    <dbReference type="NCBI Taxonomy" id="2024889"/>
    <lineage>
        <taxon>Bacteria</taxon>
        <taxon>Deltaproteobacteria</taxon>
        <taxon>SAR324 cluster</taxon>
    </lineage>
</organism>
<evidence type="ECO:0000313" key="2">
    <source>
        <dbReference type="EMBL" id="MAH62232.1"/>
    </source>
</evidence>
<name>A0A2D6YGD2_9DELT</name>
<sequence>MTKAKQFETAWRQLCRGDFTLLEEITDPSFQAKSQGIIVDLEAYKGIIKALTESIIIGPFRVIYEADEFLCVHRYSKFRNAEIFDASITAVSYKDQKIITQESRREELDYDPSEGQDWNWGDYE</sequence>
<dbReference type="EMBL" id="NZEX01000020">
    <property type="protein sequence ID" value="MAH62232.1"/>
    <property type="molecule type" value="Genomic_DNA"/>
</dbReference>
<evidence type="ECO:0000256" key="1">
    <source>
        <dbReference type="SAM" id="MobiDB-lite"/>
    </source>
</evidence>
<evidence type="ECO:0000313" key="3">
    <source>
        <dbReference type="Proteomes" id="UP000226525"/>
    </source>
</evidence>
<dbReference type="AlphaFoldDB" id="A0A2D6YGD2"/>
<feature type="region of interest" description="Disordered" evidence="1">
    <location>
        <begin position="104"/>
        <end position="124"/>
    </location>
</feature>
<reference evidence="3" key="1">
    <citation type="submission" date="2017-09" db="EMBL/GenBank/DDBJ databases">
        <title>The Reconstruction of 2,631 Draft Metagenome-Assembled Genomes from the Global Oceans.</title>
        <authorList>
            <person name="Tully B.J."/>
            <person name="Graham E.D."/>
            <person name="Heidelberg J.F."/>
        </authorList>
    </citation>
    <scope>NUCLEOTIDE SEQUENCE [LARGE SCALE GENOMIC DNA]</scope>
</reference>
<accession>A0A2D6YGD2</accession>
<gene>
    <name evidence="2" type="ORF">CMN54_02030</name>
</gene>
<dbReference type="Proteomes" id="UP000226525">
    <property type="component" value="Unassembled WGS sequence"/>
</dbReference>
<proteinExistence type="predicted"/>
<comment type="caution">
    <text evidence="2">The sequence shown here is derived from an EMBL/GenBank/DDBJ whole genome shotgun (WGS) entry which is preliminary data.</text>
</comment>
<evidence type="ECO:0008006" key="4">
    <source>
        <dbReference type="Google" id="ProtNLM"/>
    </source>
</evidence>
<protein>
    <recommendedName>
        <fullName evidence="4">Nuclear transport factor 2 family protein</fullName>
    </recommendedName>
</protein>